<dbReference type="Proteomes" id="UP000768471">
    <property type="component" value="Unassembled WGS sequence"/>
</dbReference>
<proteinExistence type="inferred from homology"/>
<evidence type="ECO:0000259" key="8">
    <source>
        <dbReference type="Pfam" id="PF08281"/>
    </source>
</evidence>
<dbReference type="Pfam" id="PF08281">
    <property type="entry name" value="Sigma70_r4_2"/>
    <property type="match status" value="1"/>
</dbReference>
<accession>A0ABS0NDF5</accession>
<dbReference type="InterPro" id="IPR014289">
    <property type="entry name" value="RNA_pol_sigma-24-rel"/>
</dbReference>
<dbReference type="InterPro" id="IPR013325">
    <property type="entry name" value="RNA_pol_sigma_r2"/>
</dbReference>
<dbReference type="EMBL" id="JACSGR010000010">
    <property type="protein sequence ID" value="MBH5330351.1"/>
    <property type="molecule type" value="Genomic_DNA"/>
</dbReference>
<evidence type="ECO:0000256" key="6">
    <source>
        <dbReference type="SAM" id="MobiDB-lite"/>
    </source>
</evidence>
<dbReference type="NCBIfam" id="TIGR02937">
    <property type="entry name" value="sigma70-ECF"/>
    <property type="match status" value="1"/>
</dbReference>
<name>A0ABS0NDF5_9NEIS</name>
<dbReference type="InterPro" id="IPR036388">
    <property type="entry name" value="WH-like_DNA-bd_sf"/>
</dbReference>
<sequence>MDKQRNTQAGDTGLPTNETGQGAAWQWHAADTAELRRRLLRFATLQLRDAQWAEDVVQDTLLKAFTRQSQFQAAAQWQTWVFAILKNTMLDLLRSQKSRLQWQASSESEQFLDAVRQEQFDDSGHWSAAASPQAWGSPEDTLRRQEFMQTLEYCLDHLPDNTARIFMLREIMGLDVAEICTQTGISADNCYTILYRARNGLRRCLQSNWLNE</sequence>
<evidence type="ECO:0000256" key="5">
    <source>
        <dbReference type="ARBA" id="ARBA00023163"/>
    </source>
</evidence>
<keyword evidence="5" id="KW-0804">Transcription</keyword>
<reference evidence="9 10" key="1">
    <citation type="submission" date="2020-09" db="EMBL/GenBank/DDBJ databases">
        <title>Eikenella S3660 sp. nov., isolated from a throat swab.</title>
        <authorList>
            <person name="Buhl M."/>
        </authorList>
    </citation>
    <scope>NUCLEOTIDE SEQUENCE [LARGE SCALE GENOMIC DNA]</scope>
    <source>
        <strain evidence="9 10">S3360</strain>
    </source>
</reference>
<evidence type="ECO:0000313" key="10">
    <source>
        <dbReference type="Proteomes" id="UP000768471"/>
    </source>
</evidence>
<feature type="compositionally biased region" description="Polar residues" evidence="6">
    <location>
        <begin position="1"/>
        <end position="20"/>
    </location>
</feature>
<evidence type="ECO:0000259" key="7">
    <source>
        <dbReference type="Pfam" id="PF04542"/>
    </source>
</evidence>
<dbReference type="Pfam" id="PF04542">
    <property type="entry name" value="Sigma70_r2"/>
    <property type="match status" value="1"/>
</dbReference>
<dbReference type="Gene3D" id="1.10.1740.10">
    <property type="match status" value="1"/>
</dbReference>
<dbReference type="InterPro" id="IPR014284">
    <property type="entry name" value="RNA_pol_sigma-70_dom"/>
</dbReference>
<keyword evidence="3" id="KW-0731">Sigma factor</keyword>
<dbReference type="InterPro" id="IPR007627">
    <property type="entry name" value="RNA_pol_sigma70_r2"/>
</dbReference>
<evidence type="ECO:0000313" key="9">
    <source>
        <dbReference type="EMBL" id="MBH5330351.1"/>
    </source>
</evidence>
<dbReference type="SUPFAM" id="SSF88946">
    <property type="entry name" value="Sigma2 domain of RNA polymerase sigma factors"/>
    <property type="match status" value="1"/>
</dbReference>
<dbReference type="PANTHER" id="PTHR43133">
    <property type="entry name" value="RNA POLYMERASE ECF-TYPE SIGMA FACTO"/>
    <property type="match status" value="1"/>
</dbReference>
<comment type="caution">
    <text evidence="9">The sequence shown here is derived from an EMBL/GenBank/DDBJ whole genome shotgun (WGS) entry which is preliminary data.</text>
</comment>
<dbReference type="Gene3D" id="1.10.10.10">
    <property type="entry name" value="Winged helix-like DNA-binding domain superfamily/Winged helix DNA-binding domain"/>
    <property type="match status" value="1"/>
</dbReference>
<comment type="similarity">
    <text evidence="1">Belongs to the sigma-70 factor family. ECF subfamily.</text>
</comment>
<evidence type="ECO:0000256" key="4">
    <source>
        <dbReference type="ARBA" id="ARBA00023125"/>
    </source>
</evidence>
<dbReference type="PANTHER" id="PTHR43133:SF8">
    <property type="entry name" value="RNA POLYMERASE SIGMA FACTOR HI_1459-RELATED"/>
    <property type="match status" value="1"/>
</dbReference>
<keyword evidence="2" id="KW-0805">Transcription regulation</keyword>
<dbReference type="InterPro" id="IPR013249">
    <property type="entry name" value="RNA_pol_sigma70_r4_t2"/>
</dbReference>
<dbReference type="SUPFAM" id="SSF88659">
    <property type="entry name" value="Sigma3 and sigma4 domains of RNA polymerase sigma factors"/>
    <property type="match status" value="1"/>
</dbReference>
<evidence type="ECO:0000256" key="3">
    <source>
        <dbReference type="ARBA" id="ARBA00023082"/>
    </source>
</evidence>
<feature type="domain" description="RNA polymerase sigma factor 70 region 4 type 2" evidence="8">
    <location>
        <begin position="150"/>
        <end position="198"/>
    </location>
</feature>
<dbReference type="NCBIfam" id="TIGR02943">
    <property type="entry name" value="Sig70_famx1"/>
    <property type="match status" value="1"/>
</dbReference>
<dbReference type="InterPro" id="IPR013324">
    <property type="entry name" value="RNA_pol_sigma_r3/r4-like"/>
</dbReference>
<evidence type="ECO:0000256" key="2">
    <source>
        <dbReference type="ARBA" id="ARBA00023015"/>
    </source>
</evidence>
<organism evidence="9 10">
    <name type="scientific">Eikenella glucosivorans</name>
    <dbReference type="NCBI Taxonomy" id="2766967"/>
    <lineage>
        <taxon>Bacteria</taxon>
        <taxon>Pseudomonadati</taxon>
        <taxon>Pseudomonadota</taxon>
        <taxon>Betaproteobacteria</taxon>
        <taxon>Neisseriales</taxon>
        <taxon>Neisseriaceae</taxon>
        <taxon>Eikenella</taxon>
    </lineage>
</organism>
<evidence type="ECO:0000256" key="1">
    <source>
        <dbReference type="ARBA" id="ARBA00010641"/>
    </source>
</evidence>
<keyword evidence="10" id="KW-1185">Reference proteome</keyword>
<gene>
    <name evidence="9" type="ORF">H9Q10_11825</name>
</gene>
<feature type="domain" description="RNA polymerase sigma-70 region 2" evidence="7">
    <location>
        <begin position="35"/>
        <end position="98"/>
    </location>
</feature>
<dbReference type="InterPro" id="IPR039425">
    <property type="entry name" value="RNA_pol_sigma-70-like"/>
</dbReference>
<protein>
    <submittedName>
        <fullName evidence="9">Sigma-70 family RNA polymerase sigma factor</fullName>
    </submittedName>
</protein>
<keyword evidence="4" id="KW-0238">DNA-binding</keyword>
<feature type="region of interest" description="Disordered" evidence="6">
    <location>
        <begin position="1"/>
        <end position="23"/>
    </location>
</feature>